<keyword evidence="1" id="KW-0472">Membrane</keyword>
<dbReference type="EMBL" id="JACVHL010000053">
    <property type="protein sequence ID" value="MCC3808432.1"/>
    <property type="molecule type" value="Genomic_DNA"/>
</dbReference>
<dbReference type="Proteomes" id="UP000726777">
    <property type="component" value="Unassembled WGS sequence"/>
</dbReference>
<sequence>MELQEFVDVLSNVQFKQTLDWYVYLILAIVTGLSGFFASYIKEKGKNFATKEDFNTLQEQLGKNTVLVESIKAELGEKTWVSQQIWVKKQEAYEAIFELLFHVKRYVDHQVIAFEEWQFINKYHPYFQVYDKEHEEHFKEMWEKDKKEYEEWAKDPEGQDVARDLKGKYDNAMLELLKVVELKAIYISPDVSKEIENLRLELQQTHDEEDWDDHFSRLTREMESTIVRLRDLSRAELKIET</sequence>
<organism evidence="2 3">
    <name type="scientific">Vibrio parahaemolyticus</name>
    <dbReference type="NCBI Taxonomy" id="670"/>
    <lineage>
        <taxon>Bacteria</taxon>
        <taxon>Pseudomonadati</taxon>
        <taxon>Pseudomonadota</taxon>
        <taxon>Gammaproteobacteria</taxon>
        <taxon>Vibrionales</taxon>
        <taxon>Vibrionaceae</taxon>
        <taxon>Vibrio</taxon>
    </lineage>
</organism>
<evidence type="ECO:0000256" key="1">
    <source>
        <dbReference type="SAM" id="Phobius"/>
    </source>
</evidence>
<feature type="transmembrane region" description="Helical" evidence="1">
    <location>
        <begin position="21"/>
        <end position="41"/>
    </location>
</feature>
<protein>
    <submittedName>
        <fullName evidence="2">Uncharacterized protein</fullName>
    </submittedName>
</protein>
<comment type="caution">
    <text evidence="2">The sequence shown here is derived from an EMBL/GenBank/DDBJ whole genome shotgun (WGS) entry which is preliminary data.</text>
</comment>
<dbReference type="AlphaFoldDB" id="A0A9Q3UHX5"/>
<evidence type="ECO:0000313" key="3">
    <source>
        <dbReference type="Proteomes" id="UP000726777"/>
    </source>
</evidence>
<accession>A0A9Q3UHX5</accession>
<dbReference type="RefSeq" id="WP_228084593.1">
    <property type="nucleotide sequence ID" value="NZ_CP064041.1"/>
</dbReference>
<name>A0A9Q3UHX5_VIBPH</name>
<keyword evidence="1" id="KW-0812">Transmembrane</keyword>
<gene>
    <name evidence="2" type="ORF">IB292_25920</name>
</gene>
<evidence type="ECO:0000313" key="2">
    <source>
        <dbReference type="EMBL" id="MCC3808432.1"/>
    </source>
</evidence>
<proteinExistence type="predicted"/>
<reference evidence="2" key="1">
    <citation type="submission" date="2020-09" db="EMBL/GenBank/DDBJ databases">
        <title>Genome sequence of Vibrio parahaemolyticus isolates.</title>
        <authorList>
            <person name="Hammerl J.A."/>
            <person name="Strauch E."/>
        </authorList>
    </citation>
    <scope>NUCLEOTIDE SEQUENCE</scope>
    <source>
        <strain evidence="2">17-VB00146</strain>
    </source>
</reference>
<keyword evidence="1" id="KW-1133">Transmembrane helix</keyword>